<sequence length="100" mass="11165">MALSKNKCNTPSQVPCEPLKLNAPLESEKWETRSKAEIGNKQVNQHSGCKVIKVFFISKTTVNDFSDNGAYENRGLSCIHNVRPACMTLGISVQAWYKPH</sequence>
<gene>
    <name evidence="1" type="ORF">BT96DRAFT_948617</name>
</gene>
<accession>A0A6A4GPL0</accession>
<protein>
    <submittedName>
        <fullName evidence="1">Uncharacterized protein</fullName>
    </submittedName>
</protein>
<dbReference type="EMBL" id="ML769822">
    <property type="protein sequence ID" value="KAE9387124.1"/>
    <property type="molecule type" value="Genomic_DNA"/>
</dbReference>
<proteinExistence type="predicted"/>
<name>A0A6A4GPL0_9AGAR</name>
<organism evidence="1 2">
    <name type="scientific">Gymnopus androsaceus JB14</name>
    <dbReference type="NCBI Taxonomy" id="1447944"/>
    <lineage>
        <taxon>Eukaryota</taxon>
        <taxon>Fungi</taxon>
        <taxon>Dikarya</taxon>
        <taxon>Basidiomycota</taxon>
        <taxon>Agaricomycotina</taxon>
        <taxon>Agaricomycetes</taxon>
        <taxon>Agaricomycetidae</taxon>
        <taxon>Agaricales</taxon>
        <taxon>Marasmiineae</taxon>
        <taxon>Omphalotaceae</taxon>
        <taxon>Gymnopus</taxon>
    </lineage>
</organism>
<keyword evidence="2" id="KW-1185">Reference proteome</keyword>
<reference evidence="1" key="1">
    <citation type="journal article" date="2019" name="Environ. Microbiol.">
        <title>Fungal ecological strategies reflected in gene transcription - a case study of two litter decomposers.</title>
        <authorList>
            <person name="Barbi F."/>
            <person name="Kohler A."/>
            <person name="Barry K."/>
            <person name="Baskaran P."/>
            <person name="Daum C."/>
            <person name="Fauchery L."/>
            <person name="Ihrmark K."/>
            <person name="Kuo A."/>
            <person name="LaButti K."/>
            <person name="Lipzen A."/>
            <person name="Morin E."/>
            <person name="Grigoriev I.V."/>
            <person name="Henrissat B."/>
            <person name="Lindahl B."/>
            <person name="Martin F."/>
        </authorList>
    </citation>
    <scope>NUCLEOTIDE SEQUENCE</scope>
    <source>
        <strain evidence="1">JB14</strain>
    </source>
</reference>
<dbReference type="AlphaFoldDB" id="A0A6A4GPL0"/>
<evidence type="ECO:0000313" key="2">
    <source>
        <dbReference type="Proteomes" id="UP000799118"/>
    </source>
</evidence>
<evidence type="ECO:0000313" key="1">
    <source>
        <dbReference type="EMBL" id="KAE9387124.1"/>
    </source>
</evidence>
<dbReference type="Proteomes" id="UP000799118">
    <property type="component" value="Unassembled WGS sequence"/>
</dbReference>